<dbReference type="PATRIC" id="fig|1679170.3.peg.3672"/>
<dbReference type="OrthoDB" id="2941402at2"/>
<dbReference type="Proteomes" id="UP000037146">
    <property type="component" value="Unassembled WGS sequence"/>
</dbReference>
<gene>
    <name evidence="1" type="ORF">AC625_16140</name>
</gene>
<dbReference type="STRING" id="1679170.AC625_16140"/>
<dbReference type="RefSeq" id="WP_049682212.1">
    <property type="nucleotide sequence ID" value="NZ_LFZW01000001.1"/>
</dbReference>
<evidence type="ECO:0000313" key="1">
    <source>
        <dbReference type="EMBL" id="KMY50861.1"/>
    </source>
</evidence>
<dbReference type="Pfam" id="PF12438">
    <property type="entry name" value="DUF3679"/>
    <property type="match status" value="1"/>
</dbReference>
<protein>
    <recommendedName>
        <fullName evidence="3">DUF3679 domain-containing protein</fullName>
    </recommendedName>
</protein>
<evidence type="ECO:0008006" key="3">
    <source>
        <dbReference type="Google" id="ProtNLM"/>
    </source>
</evidence>
<evidence type="ECO:0000313" key="2">
    <source>
        <dbReference type="Proteomes" id="UP000037146"/>
    </source>
</evidence>
<proteinExistence type="predicted"/>
<comment type="caution">
    <text evidence="1">The sequence shown here is derived from an EMBL/GenBank/DDBJ whole genome shotgun (WGS) entry which is preliminary data.</text>
</comment>
<dbReference type="EMBL" id="LFZW01000001">
    <property type="protein sequence ID" value="KMY50861.1"/>
    <property type="molecule type" value="Genomic_DNA"/>
</dbReference>
<name>A0A0K9GW62_9BACI</name>
<dbReference type="InterPro" id="IPR020534">
    <property type="entry name" value="Uncharacterised_YqxA"/>
</dbReference>
<reference evidence="2" key="1">
    <citation type="submission" date="2015-07" db="EMBL/GenBank/DDBJ databases">
        <title>Genome sequencing project for genomic taxonomy and phylogenomics of Bacillus-like bacteria.</title>
        <authorList>
            <person name="Liu B."/>
            <person name="Wang J."/>
            <person name="Zhu Y."/>
            <person name="Liu G."/>
            <person name="Chen Q."/>
            <person name="Chen Z."/>
            <person name="Lan J."/>
            <person name="Che J."/>
            <person name="Ge C."/>
            <person name="Shi H."/>
            <person name="Pan Z."/>
            <person name="Liu X."/>
        </authorList>
    </citation>
    <scope>NUCLEOTIDE SEQUENCE [LARGE SCALE GENOMIC DNA]</scope>
    <source>
        <strain evidence="2">FJAT-27997</strain>
    </source>
</reference>
<accession>A0A0K9GW62</accession>
<dbReference type="AlphaFoldDB" id="A0A0K9GW62"/>
<organism evidence="1 2">
    <name type="scientific">Peribacillus loiseleuriae</name>
    <dbReference type="NCBI Taxonomy" id="1679170"/>
    <lineage>
        <taxon>Bacteria</taxon>
        <taxon>Bacillati</taxon>
        <taxon>Bacillota</taxon>
        <taxon>Bacilli</taxon>
        <taxon>Bacillales</taxon>
        <taxon>Bacillaceae</taxon>
        <taxon>Peribacillus</taxon>
    </lineage>
</organism>
<sequence>MLRFSFKCFIIVLVLFFGVLLGMQQANTGMKKMKGYDDPSLYNAFTVTESDKGDIHASILGETVTSHDLAKKKEKLEEMKAYNFFSSVGRGISDAVSSVFKKVFQLISDL</sequence>
<keyword evidence="2" id="KW-1185">Reference proteome</keyword>